<dbReference type="AlphaFoldDB" id="A0AA47I5F9"/>
<feature type="domain" description="Alcohol dehydrogenase iron-type/glycerol dehydrogenase GldA" evidence="4">
    <location>
        <begin position="10"/>
        <end position="178"/>
    </location>
</feature>
<reference evidence="6" key="1">
    <citation type="submission" date="2021-11" db="EMBL/GenBank/DDBJ databases">
        <title>Clostridia strains as spoilage organisms.</title>
        <authorList>
            <person name="Wambui J."/>
            <person name="Stevens M.J.A."/>
            <person name="Stephan R."/>
        </authorList>
    </citation>
    <scope>NUCLEOTIDE SEQUENCE</scope>
    <source>
        <strain evidence="6">CF009</strain>
    </source>
</reference>
<dbReference type="RefSeq" id="WP_216122011.1">
    <property type="nucleotide sequence ID" value="NZ_CP086239.1"/>
</dbReference>
<evidence type="ECO:0000256" key="1">
    <source>
        <dbReference type="ARBA" id="ARBA00007358"/>
    </source>
</evidence>
<dbReference type="InterPro" id="IPR039697">
    <property type="entry name" value="Alcohol_dehydrogenase_Fe"/>
</dbReference>
<evidence type="ECO:0000313" key="6">
    <source>
        <dbReference type="EMBL" id="WAG58795.1"/>
    </source>
</evidence>
<dbReference type="InterPro" id="IPR001670">
    <property type="entry name" value="ADH_Fe/GldA"/>
</dbReference>
<dbReference type="GO" id="GO:0004022">
    <property type="term" value="F:alcohol dehydrogenase (NAD+) activity"/>
    <property type="evidence" value="ECO:0007669"/>
    <property type="project" value="UniProtKB-ARBA"/>
</dbReference>
<dbReference type="Proteomes" id="UP001164733">
    <property type="component" value="Chromosome"/>
</dbReference>
<evidence type="ECO:0000259" key="5">
    <source>
        <dbReference type="Pfam" id="PF25137"/>
    </source>
</evidence>
<dbReference type="Pfam" id="PF00465">
    <property type="entry name" value="Fe-ADH"/>
    <property type="match status" value="1"/>
</dbReference>
<evidence type="ECO:0000313" key="7">
    <source>
        <dbReference type="Proteomes" id="UP001164733"/>
    </source>
</evidence>
<evidence type="ECO:0000256" key="3">
    <source>
        <dbReference type="ARBA" id="ARBA00023027"/>
    </source>
</evidence>
<evidence type="ECO:0000259" key="4">
    <source>
        <dbReference type="Pfam" id="PF00465"/>
    </source>
</evidence>
<dbReference type="GO" id="GO:0046872">
    <property type="term" value="F:metal ion binding"/>
    <property type="evidence" value="ECO:0007669"/>
    <property type="project" value="InterPro"/>
</dbReference>
<dbReference type="FunFam" id="1.20.1090.10:FF:000001">
    <property type="entry name" value="Aldehyde-alcohol dehydrogenase"/>
    <property type="match status" value="1"/>
</dbReference>
<dbReference type="InterPro" id="IPR056798">
    <property type="entry name" value="ADH_Fe_C"/>
</dbReference>
<keyword evidence="3" id="KW-0520">NAD</keyword>
<feature type="domain" description="Fe-containing alcohol dehydrogenase-like C-terminal" evidence="5">
    <location>
        <begin position="189"/>
        <end position="383"/>
    </location>
</feature>
<proteinExistence type="inferred from homology"/>
<dbReference type="Pfam" id="PF25137">
    <property type="entry name" value="ADH_Fe_C"/>
    <property type="match status" value="1"/>
</dbReference>
<dbReference type="PROSITE" id="PS00913">
    <property type="entry name" value="ADH_IRON_1"/>
    <property type="match status" value="1"/>
</dbReference>
<accession>A0AA47I5F9</accession>
<name>A0AA47I5F9_9CLOT</name>
<dbReference type="FunFam" id="3.40.50.1970:FF:000003">
    <property type="entry name" value="Alcohol dehydrogenase, iron-containing"/>
    <property type="match status" value="1"/>
</dbReference>
<dbReference type="PANTHER" id="PTHR11496:SF102">
    <property type="entry name" value="ALCOHOL DEHYDROGENASE 4"/>
    <property type="match status" value="1"/>
</dbReference>
<keyword evidence="2" id="KW-0560">Oxidoreductase</keyword>
<dbReference type="InterPro" id="IPR018211">
    <property type="entry name" value="ADH_Fe_CS"/>
</dbReference>
<evidence type="ECO:0000256" key="2">
    <source>
        <dbReference type="ARBA" id="ARBA00023002"/>
    </source>
</evidence>
<comment type="similarity">
    <text evidence="1">Belongs to the iron-containing alcohol dehydrogenase family.</text>
</comment>
<gene>
    <name evidence="6" type="ORF">LL038_14140</name>
</gene>
<dbReference type="EMBL" id="CP086239">
    <property type="protein sequence ID" value="WAG58795.1"/>
    <property type="molecule type" value="Genomic_DNA"/>
</dbReference>
<sequence length="385" mass="42196">MSEVYSIGMPRKVFSGLDSILKIEEIIKMCGAKKVVLITDKGVFNAGILEKPLEVLRSLNVEINIISDVPTEPEKKQVMQIFKEANEFKADLIIAIGGGSVMDTTKLVAVLMKNEGYRENILDTSLIIENGVKTVMVPTSSGTGAEVTPNAIVIIPEEELKVGIVTDKFIGDYVILDPQMTKSLPPHITASTGIDAFCHCIECFISKKSNPISDIFALKGINLISKYIRRAYINGSDMEARENMLLAAFYGGLSISSASTVAVHALSYPLGGKYRIAHGVSNAMLLPYVMEFNANSILDKLIIVANEMDIDVAGLSKEDIGKKVISEIYLLVKDLKIPSDLTKFGITKEDIETLVDAAAKVTRLLNNNPKEMTRDDMKNIYMKLL</sequence>
<dbReference type="CDD" id="cd08551">
    <property type="entry name" value="Fe-ADH"/>
    <property type="match status" value="1"/>
</dbReference>
<dbReference type="PANTHER" id="PTHR11496">
    <property type="entry name" value="ALCOHOL DEHYDROGENASE"/>
    <property type="match status" value="1"/>
</dbReference>
<protein>
    <submittedName>
        <fullName evidence="6">Iron-containing alcohol dehydrogenase</fullName>
    </submittedName>
</protein>
<organism evidence="6 7">
    <name type="scientific">Clostridium estertheticum</name>
    <dbReference type="NCBI Taxonomy" id="238834"/>
    <lineage>
        <taxon>Bacteria</taxon>
        <taxon>Bacillati</taxon>
        <taxon>Bacillota</taxon>
        <taxon>Clostridia</taxon>
        <taxon>Eubacteriales</taxon>
        <taxon>Clostridiaceae</taxon>
        <taxon>Clostridium</taxon>
    </lineage>
</organism>